<keyword evidence="4" id="KW-1185">Reference proteome</keyword>
<reference evidence="3 4" key="1">
    <citation type="journal article" date="2018" name="Mol. Biol. Evol.">
        <title>Broad Genomic Sampling Reveals a Smut Pathogenic Ancestry of the Fungal Clade Ustilaginomycotina.</title>
        <authorList>
            <person name="Kijpornyongpan T."/>
            <person name="Mondo S.J."/>
            <person name="Barry K."/>
            <person name="Sandor L."/>
            <person name="Lee J."/>
            <person name="Lipzen A."/>
            <person name="Pangilinan J."/>
            <person name="LaButti K."/>
            <person name="Hainaut M."/>
            <person name="Henrissat B."/>
            <person name="Grigoriev I.V."/>
            <person name="Spatafora J.W."/>
            <person name="Aime M.C."/>
        </authorList>
    </citation>
    <scope>NUCLEOTIDE SEQUENCE [LARGE SCALE GENOMIC DNA]</scope>
    <source>
        <strain evidence="3 4">MCA 3645</strain>
    </source>
</reference>
<proteinExistence type="predicted"/>
<accession>A0A317XG49</accession>
<feature type="domain" description="AMP-binding enzyme C-terminal" evidence="2">
    <location>
        <begin position="595"/>
        <end position="676"/>
    </location>
</feature>
<dbReference type="InterPro" id="IPR042099">
    <property type="entry name" value="ANL_N_sf"/>
</dbReference>
<dbReference type="InterPro" id="IPR000873">
    <property type="entry name" value="AMP-dep_synth/lig_dom"/>
</dbReference>
<dbReference type="Pfam" id="PF00501">
    <property type="entry name" value="AMP-binding"/>
    <property type="match status" value="1"/>
</dbReference>
<dbReference type="PROSITE" id="PS00455">
    <property type="entry name" value="AMP_BINDING"/>
    <property type="match status" value="1"/>
</dbReference>
<dbReference type="Gene3D" id="3.40.50.12780">
    <property type="entry name" value="N-terminal domain of ligase-like"/>
    <property type="match status" value="1"/>
</dbReference>
<dbReference type="Proteomes" id="UP000246740">
    <property type="component" value="Unassembled WGS sequence"/>
</dbReference>
<dbReference type="InterPro" id="IPR020845">
    <property type="entry name" value="AMP-binding_CS"/>
</dbReference>
<dbReference type="InParanoid" id="A0A317XG49"/>
<dbReference type="PANTHER" id="PTHR43201:SF30">
    <property type="entry name" value="AMP-DEPENDENT SYNTHETASE_LIGASE DOMAIN-CONTAINING PROTEIN"/>
    <property type="match status" value="1"/>
</dbReference>
<dbReference type="AlphaFoldDB" id="A0A317XG49"/>
<dbReference type="SUPFAM" id="SSF56801">
    <property type="entry name" value="Acetyl-CoA synthetase-like"/>
    <property type="match status" value="1"/>
</dbReference>
<evidence type="ECO:0000259" key="1">
    <source>
        <dbReference type="Pfam" id="PF00501"/>
    </source>
</evidence>
<evidence type="ECO:0000313" key="3">
    <source>
        <dbReference type="EMBL" id="PWY97346.1"/>
    </source>
</evidence>
<gene>
    <name evidence="3" type="ORF">BCV70DRAFT_202929</name>
</gene>
<evidence type="ECO:0000313" key="4">
    <source>
        <dbReference type="Proteomes" id="UP000246740"/>
    </source>
</evidence>
<dbReference type="Gene3D" id="3.30.300.30">
    <property type="match status" value="1"/>
</dbReference>
<sequence>MRSNTTLAWLRRRPSRLGAKVVDIPHFVGSRRAVQAASLHTGLQQHPILRADDGKGPLLSRVSGPTDQPLTELSLSQFWAQLNSRYADRPALISRHEPASQHGTASAPNHSSSTDCVRWTFGEMDEHIKKLVSGLVQLGVRKGDRVAVLMMNCSAYGALQWALAEIGAIMVTLNPAYSPQELHRALTLIEATTLVVVPSLRGTNYLDSLSELLPSLSSSASVAGDKTILEDENLPSLKRVVMVDNLSQRPRHWESNSILAQQGKSFEDAMAALKGRALDYRELLVSDGHQQGLPEVLNTDVINLQLTSGTTGQPKAVALTSRNMLNNGIAIGDNLQFTPEDKLCNVPPLFHCFGLVLGNLAAWTHGSSVVYAAEGFDAVRSLRAASEEQCTAMNGVPTHFIAELEVLEAMEEHRQDPTRYPRPKGILEGESFDFSSLRTGLTSGSTVPISLMEALMSPQKLGAHEQTVVYGMTETSPVTFGCDRDAPVVRRCETVGRVYPHVHAKIVDPDDELGRPLPVGQPGELCTAGYVVMEGYWKDPKRTDEALERHPDEPDVVWMKTGDIGVMDEEGYVKIVGRSKDVIIRGGENLFPVNIENCIDRMEGVASNAVIAVPDKKYGEAVGVFVVRSHAEEAATPAAIRAHVKKLIGGQSAPQWVWFLGENGVPAEFPKTASGKVQKVIMRQWAKDFAEEGHGKVVSA</sequence>
<organism evidence="3 4">
    <name type="scientific">Testicularia cyperi</name>
    <dbReference type="NCBI Taxonomy" id="1882483"/>
    <lineage>
        <taxon>Eukaryota</taxon>
        <taxon>Fungi</taxon>
        <taxon>Dikarya</taxon>
        <taxon>Basidiomycota</taxon>
        <taxon>Ustilaginomycotina</taxon>
        <taxon>Ustilaginomycetes</taxon>
        <taxon>Ustilaginales</taxon>
        <taxon>Anthracoideaceae</taxon>
        <taxon>Testicularia</taxon>
    </lineage>
</organism>
<dbReference type="Pfam" id="PF13193">
    <property type="entry name" value="AMP-binding_C"/>
    <property type="match status" value="1"/>
</dbReference>
<feature type="domain" description="AMP-dependent synthetase/ligase" evidence="1">
    <location>
        <begin position="102"/>
        <end position="537"/>
    </location>
</feature>
<dbReference type="InterPro" id="IPR025110">
    <property type="entry name" value="AMP-bd_C"/>
</dbReference>
<dbReference type="OrthoDB" id="10253115at2759"/>
<evidence type="ECO:0000259" key="2">
    <source>
        <dbReference type="Pfam" id="PF13193"/>
    </source>
</evidence>
<dbReference type="EMBL" id="KZ819210">
    <property type="protein sequence ID" value="PWY97346.1"/>
    <property type="molecule type" value="Genomic_DNA"/>
</dbReference>
<dbReference type="GO" id="GO:0031956">
    <property type="term" value="F:medium-chain fatty acid-CoA ligase activity"/>
    <property type="evidence" value="ECO:0007669"/>
    <property type="project" value="TreeGrafter"/>
</dbReference>
<name>A0A317XG49_9BASI</name>
<dbReference type="InterPro" id="IPR045851">
    <property type="entry name" value="AMP-bd_C_sf"/>
</dbReference>
<dbReference type="PANTHER" id="PTHR43201">
    <property type="entry name" value="ACYL-COA SYNTHETASE"/>
    <property type="match status" value="1"/>
</dbReference>
<dbReference type="STRING" id="1882483.A0A317XG49"/>
<protein>
    <submittedName>
        <fullName evidence="3">Acetyl-CoA synthetase-like protein</fullName>
    </submittedName>
</protein>
<dbReference type="GO" id="GO:0006631">
    <property type="term" value="P:fatty acid metabolic process"/>
    <property type="evidence" value="ECO:0007669"/>
    <property type="project" value="TreeGrafter"/>
</dbReference>